<dbReference type="Pfam" id="PF02655">
    <property type="entry name" value="ATP-grasp_3"/>
    <property type="match status" value="1"/>
</dbReference>
<evidence type="ECO:0000313" key="3">
    <source>
        <dbReference type="EMBL" id="TWU04485.1"/>
    </source>
</evidence>
<evidence type="ECO:0000259" key="2">
    <source>
        <dbReference type="PROSITE" id="PS50975"/>
    </source>
</evidence>
<dbReference type="InterPro" id="IPR011761">
    <property type="entry name" value="ATP-grasp"/>
</dbReference>
<organism evidence="3 4">
    <name type="scientific">Stieleria varia</name>
    <dbReference type="NCBI Taxonomy" id="2528005"/>
    <lineage>
        <taxon>Bacteria</taxon>
        <taxon>Pseudomonadati</taxon>
        <taxon>Planctomycetota</taxon>
        <taxon>Planctomycetia</taxon>
        <taxon>Pirellulales</taxon>
        <taxon>Pirellulaceae</taxon>
        <taxon>Stieleria</taxon>
    </lineage>
</organism>
<dbReference type="Gene3D" id="3.30.470.20">
    <property type="entry name" value="ATP-grasp fold, B domain"/>
    <property type="match status" value="1"/>
</dbReference>
<protein>
    <submittedName>
        <fullName evidence="3">ATP-grasp domain protein</fullName>
    </submittedName>
</protein>
<evidence type="ECO:0000256" key="1">
    <source>
        <dbReference type="PROSITE-ProRule" id="PRU00409"/>
    </source>
</evidence>
<dbReference type="EMBL" id="SJPN01000003">
    <property type="protein sequence ID" value="TWU04485.1"/>
    <property type="molecule type" value="Genomic_DNA"/>
</dbReference>
<dbReference type="GO" id="GO:0046872">
    <property type="term" value="F:metal ion binding"/>
    <property type="evidence" value="ECO:0007669"/>
    <property type="project" value="InterPro"/>
</dbReference>
<sequence length="475" mass="52525">MSLPRYPLAACRRHNAVAPSFFGHRMSLQETIRVAGQRRSGVSGGSVQCRNYQTATMMQPTHEFRMPACDETSRLGPEWTPHVILIGASARAAAQSARLAGLIPITIDLFGDDDTQRLSRIWFSAVEMYENASKVAEVRHWLSRHVDDDVPVMLVGEFSGCVELARRLERPILGSTTAVPKQVNDHQFVESIAKQCGCVFPETRRTPPAIQAGWLSKMDSSSGGLGVRWSGDRKPDGSPPYWQRWHPGKLHGAHFLADGRDSVLMGVCRNSFTRLGDRPFVYSGSRGPIPVSSDVCEQLKKVGQAIAVQSGIVGLFNLDFLLHGDDVCLLEINARWSSGMEILDDWLQTVKGKPVASIIGDAYSLGTHQRPLEALAAAKRLSETVCQDNLVRLYKRVVFANRSGRFDPQRIPSEVLCGEQSLCDVPMAGTEIRRGEPILTIKWVRKGGVPKRHNQSEDKPTSLRALVRTIQGTVR</sequence>
<gene>
    <name evidence="3" type="ORF">Pla52n_25260</name>
</gene>
<dbReference type="InterPro" id="IPR003806">
    <property type="entry name" value="ATP-grasp_PylC-type"/>
</dbReference>
<keyword evidence="4" id="KW-1185">Reference proteome</keyword>
<reference evidence="3 4" key="1">
    <citation type="submission" date="2019-02" db="EMBL/GenBank/DDBJ databases">
        <title>Deep-cultivation of Planctomycetes and their phenomic and genomic characterization uncovers novel biology.</title>
        <authorList>
            <person name="Wiegand S."/>
            <person name="Jogler M."/>
            <person name="Boedeker C."/>
            <person name="Pinto D."/>
            <person name="Vollmers J."/>
            <person name="Rivas-Marin E."/>
            <person name="Kohn T."/>
            <person name="Peeters S.H."/>
            <person name="Heuer A."/>
            <person name="Rast P."/>
            <person name="Oberbeckmann S."/>
            <person name="Bunk B."/>
            <person name="Jeske O."/>
            <person name="Meyerdierks A."/>
            <person name="Storesund J.E."/>
            <person name="Kallscheuer N."/>
            <person name="Luecker S."/>
            <person name="Lage O.M."/>
            <person name="Pohl T."/>
            <person name="Merkel B.J."/>
            <person name="Hornburger P."/>
            <person name="Mueller R.-W."/>
            <person name="Bruemmer F."/>
            <person name="Labrenz M."/>
            <person name="Spormann A.M."/>
            <person name="Op Den Camp H."/>
            <person name="Overmann J."/>
            <person name="Amann R."/>
            <person name="Jetten M.S.M."/>
            <person name="Mascher T."/>
            <person name="Medema M.H."/>
            <person name="Devos D.P."/>
            <person name="Kaster A.-K."/>
            <person name="Ovreas L."/>
            <person name="Rohde M."/>
            <person name="Galperin M.Y."/>
            <person name="Jogler C."/>
        </authorList>
    </citation>
    <scope>NUCLEOTIDE SEQUENCE [LARGE SCALE GENOMIC DNA]</scope>
    <source>
        <strain evidence="3 4">Pla52n</strain>
    </source>
</reference>
<dbReference type="SUPFAM" id="SSF56059">
    <property type="entry name" value="Glutathione synthetase ATP-binding domain-like"/>
    <property type="match status" value="1"/>
</dbReference>
<dbReference type="Proteomes" id="UP000320176">
    <property type="component" value="Unassembled WGS sequence"/>
</dbReference>
<keyword evidence="1" id="KW-0067">ATP-binding</keyword>
<proteinExistence type="predicted"/>
<dbReference type="PROSITE" id="PS50975">
    <property type="entry name" value="ATP_GRASP"/>
    <property type="match status" value="1"/>
</dbReference>
<name>A0A5C6AWU4_9BACT</name>
<evidence type="ECO:0000313" key="4">
    <source>
        <dbReference type="Proteomes" id="UP000320176"/>
    </source>
</evidence>
<keyword evidence="1" id="KW-0547">Nucleotide-binding</keyword>
<feature type="domain" description="ATP-grasp" evidence="2">
    <location>
        <begin position="288"/>
        <end position="364"/>
    </location>
</feature>
<dbReference type="AlphaFoldDB" id="A0A5C6AWU4"/>
<comment type="caution">
    <text evidence="3">The sequence shown here is derived from an EMBL/GenBank/DDBJ whole genome shotgun (WGS) entry which is preliminary data.</text>
</comment>
<accession>A0A5C6AWU4</accession>
<dbReference type="GO" id="GO:0005524">
    <property type="term" value="F:ATP binding"/>
    <property type="evidence" value="ECO:0007669"/>
    <property type="project" value="UniProtKB-UniRule"/>
</dbReference>